<accession>A0A6C0EXG5</accession>
<sequence length="74" mass="8310">MFDLIAKFTRIFLFVALFIVFIPGFFFQLPSSGSKLTVAAVHGVLYSLAFVILEIIFNLKRIYLCIKSLGMAST</sequence>
<proteinExistence type="predicted"/>
<keyword evidence="1" id="KW-0812">Transmembrane</keyword>
<protein>
    <submittedName>
        <fullName evidence="2">Uncharacterized protein</fullName>
    </submittedName>
</protein>
<feature type="transmembrane region" description="Helical" evidence="1">
    <location>
        <begin position="12"/>
        <end position="30"/>
    </location>
</feature>
<keyword evidence="1" id="KW-1133">Transmembrane helix</keyword>
<organism evidence="2">
    <name type="scientific">viral metagenome</name>
    <dbReference type="NCBI Taxonomy" id="1070528"/>
    <lineage>
        <taxon>unclassified sequences</taxon>
        <taxon>metagenomes</taxon>
        <taxon>organismal metagenomes</taxon>
    </lineage>
</organism>
<dbReference type="EMBL" id="MN738968">
    <property type="protein sequence ID" value="QHT33401.1"/>
    <property type="molecule type" value="Genomic_DNA"/>
</dbReference>
<name>A0A6C0EXG5_9ZZZZ</name>
<keyword evidence="1" id="KW-0472">Membrane</keyword>
<dbReference type="AlphaFoldDB" id="A0A6C0EXG5"/>
<feature type="transmembrane region" description="Helical" evidence="1">
    <location>
        <begin position="36"/>
        <end position="57"/>
    </location>
</feature>
<evidence type="ECO:0000256" key="1">
    <source>
        <dbReference type="SAM" id="Phobius"/>
    </source>
</evidence>
<evidence type="ECO:0000313" key="2">
    <source>
        <dbReference type="EMBL" id="QHT33401.1"/>
    </source>
</evidence>
<reference evidence="2" key="1">
    <citation type="journal article" date="2020" name="Nature">
        <title>Giant virus diversity and host interactions through global metagenomics.</title>
        <authorList>
            <person name="Schulz F."/>
            <person name="Roux S."/>
            <person name="Paez-Espino D."/>
            <person name="Jungbluth S."/>
            <person name="Walsh D.A."/>
            <person name="Denef V.J."/>
            <person name="McMahon K.D."/>
            <person name="Konstantinidis K.T."/>
            <person name="Eloe-Fadrosh E.A."/>
            <person name="Kyrpides N.C."/>
            <person name="Woyke T."/>
        </authorList>
    </citation>
    <scope>NUCLEOTIDE SEQUENCE</scope>
    <source>
        <strain evidence="2">GVMAG-M-3300009161-36</strain>
    </source>
</reference>